<protein>
    <recommendedName>
        <fullName evidence="3">DUF61 family protein</fullName>
    </recommendedName>
</protein>
<sequence>MSGRYPIADDPILTRWMRLEMGKLNDGIVSERKSLAQLLTGERPVSRTRSGKEHVFDSSALKELSERLPPDLHDKLKLPVIFFSDTKVPDSCYLNDPNALSALQILEELSEMRQMQQGKMWVGKSIAYSIMRKYPTVVQIAMR</sequence>
<dbReference type="AlphaFoldDB" id="A0A1I4T1A8"/>
<evidence type="ECO:0008006" key="3">
    <source>
        <dbReference type="Google" id="ProtNLM"/>
    </source>
</evidence>
<name>A0A1I4T1A8_9EURY</name>
<gene>
    <name evidence="1" type="ORF">SAMN04488696_2127</name>
</gene>
<accession>A0A1I4T1A8</accession>
<evidence type="ECO:0000313" key="2">
    <source>
        <dbReference type="Proteomes" id="UP000198535"/>
    </source>
</evidence>
<organism evidence="1 2">
    <name type="scientific">Methanolobus profundi</name>
    <dbReference type="NCBI Taxonomy" id="487685"/>
    <lineage>
        <taxon>Archaea</taxon>
        <taxon>Methanobacteriati</taxon>
        <taxon>Methanobacteriota</taxon>
        <taxon>Stenosarchaea group</taxon>
        <taxon>Methanomicrobia</taxon>
        <taxon>Methanosarcinales</taxon>
        <taxon>Methanosarcinaceae</taxon>
        <taxon>Methanolobus</taxon>
    </lineage>
</organism>
<dbReference type="OrthoDB" id="109599at2157"/>
<dbReference type="RefSeq" id="WP_091936721.1">
    <property type="nucleotide sequence ID" value="NZ_FOUJ01000004.1"/>
</dbReference>
<dbReference type="Pfam" id="PF01886">
    <property type="entry name" value="DUF61"/>
    <property type="match status" value="1"/>
</dbReference>
<dbReference type="STRING" id="487685.SAMN04488696_2127"/>
<dbReference type="Proteomes" id="UP000198535">
    <property type="component" value="Unassembled WGS sequence"/>
</dbReference>
<keyword evidence="2" id="KW-1185">Reference proteome</keyword>
<dbReference type="InterPro" id="IPR002746">
    <property type="entry name" value="UPF0216"/>
</dbReference>
<evidence type="ECO:0000313" key="1">
    <source>
        <dbReference type="EMBL" id="SFM70441.1"/>
    </source>
</evidence>
<proteinExistence type="predicted"/>
<reference evidence="2" key="1">
    <citation type="submission" date="2016-10" db="EMBL/GenBank/DDBJ databases">
        <authorList>
            <person name="Varghese N."/>
            <person name="Submissions S."/>
        </authorList>
    </citation>
    <scope>NUCLEOTIDE SEQUENCE [LARGE SCALE GENOMIC DNA]</scope>
    <source>
        <strain evidence="2">Mob M</strain>
    </source>
</reference>
<dbReference type="EMBL" id="FOUJ01000004">
    <property type="protein sequence ID" value="SFM70441.1"/>
    <property type="molecule type" value="Genomic_DNA"/>
</dbReference>